<evidence type="ECO:0000256" key="3">
    <source>
        <dbReference type="ARBA" id="ARBA00023125"/>
    </source>
</evidence>
<dbReference type="InterPro" id="IPR036388">
    <property type="entry name" value="WH-like_DNA-bd_sf"/>
</dbReference>
<dbReference type="GO" id="GO:0003700">
    <property type="term" value="F:DNA-binding transcription factor activity"/>
    <property type="evidence" value="ECO:0007669"/>
    <property type="project" value="InterPro"/>
</dbReference>
<dbReference type="GO" id="GO:0006351">
    <property type="term" value="P:DNA-templated transcription"/>
    <property type="evidence" value="ECO:0007669"/>
    <property type="project" value="TreeGrafter"/>
</dbReference>
<dbReference type="STRING" id="796620.VIBC2010_03642"/>
<keyword evidence="2" id="KW-0805">Transcription regulation</keyword>
<feature type="domain" description="HTH lysR-type" evidence="6">
    <location>
        <begin position="17"/>
        <end position="74"/>
    </location>
</feature>
<dbReference type="Gene3D" id="1.10.10.10">
    <property type="entry name" value="Winged helix-like DNA-binding domain superfamily/Winged helix DNA-binding domain"/>
    <property type="match status" value="1"/>
</dbReference>
<dbReference type="InterPro" id="IPR058163">
    <property type="entry name" value="LysR-type_TF_proteobact-type"/>
</dbReference>
<evidence type="ECO:0000256" key="1">
    <source>
        <dbReference type="ARBA" id="ARBA00009437"/>
    </source>
</evidence>
<keyword evidence="5" id="KW-0804">Transcription</keyword>
<sequence>MGQFPYVGGKYMNLSQLPLNSLRAFFVSAKHQSFTKAANELCVTQTAVSQQVKGLEKRLGVTLFNRMPRGISLTREGSLLFPIVEKAFSELTIGLDNLCLGTSREILNLGVVGTFAVNWLLPRLESFYRSYPNIDLRISTNNNVADAFSEGLDYIIRFGRGNWHACVSELLFATPFTVLCPPFLANQLNQPQDIFRYTLLRSYDVYEWDQWLRQAGLSSQSHSVNCITFDSTALMIEATIQGFGLALAPPAMFQEKITQGSLVQPFNILLEKGGYWLTRLDSKPETPVQQAFKTWLNQQF</sequence>
<keyword evidence="3" id="KW-0238">DNA-binding</keyword>
<dbReference type="PANTHER" id="PTHR30537:SF70">
    <property type="entry name" value="HTH-TYPE TRANSCRIPTIONAL ACTIVATOR AMPR"/>
    <property type="match status" value="1"/>
</dbReference>
<dbReference type="Gene3D" id="3.40.190.10">
    <property type="entry name" value="Periplasmic binding protein-like II"/>
    <property type="match status" value="2"/>
</dbReference>
<organism evidence="7 8">
    <name type="scientific">Vibrio caribbeanicus ATCC BAA-2122</name>
    <dbReference type="NCBI Taxonomy" id="796620"/>
    <lineage>
        <taxon>Bacteria</taxon>
        <taxon>Pseudomonadati</taxon>
        <taxon>Pseudomonadota</taxon>
        <taxon>Gammaproteobacteria</taxon>
        <taxon>Vibrionales</taxon>
        <taxon>Vibrionaceae</taxon>
        <taxon>Vibrio</taxon>
    </lineage>
</organism>
<dbReference type="RefSeq" id="WP_009601803.1">
    <property type="nucleotide sequence ID" value="NZ_AEIU01000076.1"/>
</dbReference>
<comment type="caution">
    <text evidence="7">The sequence shown here is derived from an EMBL/GenBank/DDBJ whole genome shotgun (WGS) entry which is preliminary data.</text>
</comment>
<protein>
    <submittedName>
        <fullName evidence="7">LysR family transcriptional regulator</fullName>
    </submittedName>
</protein>
<dbReference type="PANTHER" id="PTHR30537">
    <property type="entry name" value="HTH-TYPE TRANSCRIPTIONAL REGULATOR"/>
    <property type="match status" value="1"/>
</dbReference>
<name>E3BL72_9VIBR</name>
<evidence type="ECO:0000313" key="8">
    <source>
        <dbReference type="Proteomes" id="UP000002943"/>
    </source>
</evidence>
<dbReference type="Pfam" id="PF03466">
    <property type="entry name" value="LysR_substrate"/>
    <property type="match status" value="1"/>
</dbReference>
<dbReference type="SUPFAM" id="SSF53850">
    <property type="entry name" value="Periplasmic binding protein-like II"/>
    <property type="match status" value="1"/>
</dbReference>
<dbReference type="FunFam" id="1.10.10.10:FF:000001">
    <property type="entry name" value="LysR family transcriptional regulator"/>
    <property type="match status" value="1"/>
</dbReference>
<gene>
    <name evidence="7" type="ORF">VIBC2010_03642</name>
</gene>
<dbReference type="AlphaFoldDB" id="E3BL72"/>
<dbReference type="PRINTS" id="PR00039">
    <property type="entry name" value="HTHLYSR"/>
</dbReference>
<evidence type="ECO:0000259" key="6">
    <source>
        <dbReference type="PROSITE" id="PS50931"/>
    </source>
</evidence>
<dbReference type="InterPro" id="IPR005119">
    <property type="entry name" value="LysR_subst-bd"/>
</dbReference>
<evidence type="ECO:0000256" key="2">
    <source>
        <dbReference type="ARBA" id="ARBA00023015"/>
    </source>
</evidence>
<dbReference type="GO" id="GO:0043565">
    <property type="term" value="F:sequence-specific DNA binding"/>
    <property type="evidence" value="ECO:0007669"/>
    <property type="project" value="TreeGrafter"/>
</dbReference>
<keyword evidence="4" id="KW-0010">Activator</keyword>
<dbReference type="InterPro" id="IPR000847">
    <property type="entry name" value="LysR_HTH_N"/>
</dbReference>
<proteinExistence type="inferred from homology"/>
<dbReference type="PROSITE" id="PS50931">
    <property type="entry name" value="HTH_LYSR"/>
    <property type="match status" value="1"/>
</dbReference>
<evidence type="ECO:0000313" key="7">
    <source>
        <dbReference type="EMBL" id="EFP96168.1"/>
    </source>
</evidence>
<evidence type="ECO:0000256" key="4">
    <source>
        <dbReference type="ARBA" id="ARBA00023159"/>
    </source>
</evidence>
<evidence type="ECO:0000256" key="5">
    <source>
        <dbReference type="ARBA" id="ARBA00023163"/>
    </source>
</evidence>
<dbReference type="InterPro" id="IPR036390">
    <property type="entry name" value="WH_DNA-bd_sf"/>
</dbReference>
<dbReference type="Pfam" id="PF00126">
    <property type="entry name" value="HTH_1"/>
    <property type="match status" value="1"/>
</dbReference>
<dbReference type="SUPFAM" id="SSF46785">
    <property type="entry name" value="Winged helix' DNA-binding domain"/>
    <property type="match status" value="1"/>
</dbReference>
<accession>E3BL72</accession>
<reference evidence="7 8" key="1">
    <citation type="journal article" date="2012" name="Int. J. Syst. Evol. Microbiol.">
        <title>Vibrio caribbeanicus sp. nov., isolated from the marine sponge Scleritoderma cyanea.</title>
        <authorList>
            <person name="Hoffmann M."/>
            <person name="Monday S.R."/>
            <person name="Allard M.W."/>
            <person name="Strain E.A."/>
            <person name="Whittaker P."/>
            <person name="Naum M."/>
            <person name="McCarthy P.J."/>
            <person name="Lopez J.V."/>
            <person name="Fischer M."/>
            <person name="Brown E.W."/>
        </authorList>
    </citation>
    <scope>NUCLEOTIDE SEQUENCE [LARGE SCALE GENOMIC DNA]</scope>
    <source>
        <strain evidence="7 8">ATCC BAA-2122</strain>
    </source>
</reference>
<dbReference type="EMBL" id="AEIU01000076">
    <property type="protein sequence ID" value="EFP96168.1"/>
    <property type="molecule type" value="Genomic_DNA"/>
</dbReference>
<comment type="similarity">
    <text evidence="1">Belongs to the LysR transcriptional regulatory family.</text>
</comment>
<keyword evidence="8" id="KW-1185">Reference proteome</keyword>
<dbReference type="eggNOG" id="COG0583">
    <property type="taxonomic scope" value="Bacteria"/>
</dbReference>
<dbReference type="Proteomes" id="UP000002943">
    <property type="component" value="Unassembled WGS sequence"/>
</dbReference>